<dbReference type="PANTHER" id="PTHR43818:SF11">
    <property type="entry name" value="BCDNA.GH03377"/>
    <property type="match status" value="1"/>
</dbReference>
<feature type="chain" id="PRO_5022888752" evidence="2">
    <location>
        <begin position="30"/>
        <end position="432"/>
    </location>
</feature>
<dbReference type="InterPro" id="IPR050463">
    <property type="entry name" value="Gfo/Idh/MocA_oxidrdct_glycsds"/>
</dbReference>
<dbReference type="GO" id="GO:0000166">
    <property type="term" value="F:nucleotide binding"/>
    <property type="evidence" value="ECO:0007669"/>
    <property type="project" value="InterPro"/>
</dbReference>
<keyword evidence="1 5" id="KW-0560">Oxidoreductase</keyword>
<evidence type="ECO:0000313" key="5">
    <source>
        <dbReference type="EMBL" id="QEG33192.1"/>
    </source>
</evidence>
<evidence type="ECO:0000256" key="1">
    <source>
        <dbReference type="ARBA" id="ARBA00023002"/>
    </source>
</evidence>
<feature type="domain" description="Gfo/Idh/MocA-like oxidoreductase N-terminal" evidence="3">
    <location>
        <begin position="37"/>
        <end position="152"/>
    </location>
</feature>
<gene>
    <name evidence="5" type="primary">ydgJ_1</name>
    <name evidence="5" type="ORF">Pr1d_04530</name>
</gene>
<keyword evidence="2" id="KW-0732">Signal</keyword>
<name>A0A5B9Q6Y0_9BACT</name>
<dbReference type="InterPro" id="IPR006311">
    <property type="entry name" value="TAT_signal"/>
</dbReference>
<dbReference type="Gene3D" id="3.30.360.10">
    <property type="entry name" value="Dihydrodipicolinate Reductase, domain 2"/>
    <property type="match status" value="1"/>
</dbReference>
<evidence type="ECO:0000259" key="4">
    <source>
        <dbReference type="Pfam" id="PF19051"/>
    </source>
</evidence>
<organism evidence="5 6">
    <name type="scientific">Bythopirellula goksoeyrii</name>
    <dbReference type="NCBI Taxonomy" id="1400387"/>
    <lineage>
        <taxon>Bacteria</taxon>
        <taxon>Pseudomonadati</taxon>
        <taxon>Planctomycetota</taxon>
        <taxon>Planctomycetia</taxon>
        <taxon>Pirellulales</taxon>
        <taxon>Lacipirellulaceae</taxon>
        <taxon>Bythopirellula</taxon>
    </lineage>
</organism>
<keyword evidence="6" id="KW-1185">Reference proteome</keyword>
<evidence type="ECO:0000256" key="2">
    <source>
        <dbReference type="SAM" id="SignalP"/>
    </source>
</evidence>
<dbReference type="Proteomes" id="UP000323917">
    <property type="component" value="Chromosome"/>
</dbReference>
<dbReference type="InterPro" id="IPR043906">
    <property type="entry name" value="Gfo/Idh/MocA_OxRdtase_bact_C"/>
</dbReference>
<dbReference type="Pfam" id="PF01408">
    <property type="entry name" value="GFO_IDH_MocA"/>
    <property type="match status" value="1"/>
</dbReference>
<feature type="signal peptide" evidence="2">
    <location>
        <begin position="1"/>
        <end position="29"/>
    </location>
</feature>
<reference evidence="5 6" key="1">
    <citation type="submission" date="2019-08" db="EMBL/GenBank/DDBJ databases">
        <title>Deep-cultivation of Planctomycetes and their phenomic and genomic characterization uncovers novel biology.</title>
        <authorList>
            <person name="Wiegand S."/>
            <person name="Jogler M."/>
            <person name="Boedeker C."/>
            <person name="Pinto D."/>
            <person name="Vollmers J."/>
            <person name="Rivas-Marin E."/>
            <person name="Kohn T."/>
            <person name="Peeters S.H."/>
            <person name="Heuer A."/>
            <person name="Rast P."/>
            <person name="Oberbeckmann S."/>
            <person name="Bunk B."/>
            <person name="Jeske O."/>
            <person name="Meyerdierks A."/>
            <person name="Storesund J.E."/>
            <person name="Kallscheuer N."/>
            <person name="Luecker S."/>
            <person name="Lage O.M."/>
            <person name="Pohl T."/>
            <person name="Merkel B.J."/>
            <person name="Hornburger P."/>
            <person name="Mueller R.-W."/>
            <person name="Bruemmer F."/>
            <person name="Labrenz M."/>
            <person name="Spormann A.M."/>
            <person name="Op den Camp H."/>
            <person name="Overmann J."/>
            <person name="Amann R."/>
            <person name="Jetten M.S.M."/>
            <person name="Mascher T."/>
            <person name="Medema M.H."/>
            <person name="Devos D.P."/>
            <person name="Kaster A.-K."/>
            <person name="Ovreas L."/>
            <person name="Rohde M."/>
            <person name="Galperin M.Y."/>
            <person name="Jogler C."/>
        </authorList>
    </citation>
    <scope>NUCLEOTIDE SEQUENCE [LARGE SCALE GENOMIC DNA]</scope>
    <source>
        <strain evidence="5 6">Pr1d</strain>
    </source>
</reference>
<dbReference type="EC" id="1.-.-.-" evidence="5"/>
<dbReference type="EMBL" id="CP042913">
    <property type="protein sequence ID" value="QEG33192.1"/>
    <property type="molecule type" value="Genomic_DNA"/>
</dbReference>
<dbReference type="RefSeq" id="WP_148071993.1">
    <property type="nucleotide sequence ID" value="NZ_CP042913.1"/>
</dbReference>
<sequence precursor="true">MPKTTRRKFLATAAASAAASTLYSTVSSAAVGANERVRIGVIGSGNQGKAHHLALSTLPDVKIAYVCDIDEKRLSEGVARTGAKPESDLRRVLDDPSIDGVTIATPDHWHVPAALLALDAGKHVYVEKPCSYNFAEGQMLVKALAKSDRVFAHGTQARSCKGIQQAIGMLRDGIIGDVIIARCWNWQRRNDIGHQQPSEVPTGVDYDTWVGPAEWLPYQANRFHYDWHWWFNFGSGGMGNDGVHELDYAMWGLGVENQPSTISSVGGIYYFKDDREWADTMQVSLEYPGDPTKLLIYEQRLWSTSYPFNVDAGAEYFGTKGKMFLSKRGKFEVFDDDKNRIEIKLDGPVKSEVADNQRNWVDCIKTGSIPNASIDVAFRTAAAIHLGNISTRLGRTIKLDPKTEKIVDDKQATAMLSRKYRDGGHWSVPKTA</sequence>
<dbReference type="Gene3D" id="3.40.50.720">
    <property type="entry name" value="NAD(P)-binding Rossmann-like Domain"/>
    <property type="match status" value="1"/>
</dbReference>
<dbReference type="SUPFAM" id="SSF51735">
    <property type="entry name" value="NAD(P)-binding Rossmann-fold domains"/>
    <property type="match status" value="1"/>
</dbReference>
<accession>A0A5B9Q6Y0</accession>
<dbReference type="OrthoDB" id="9788246at2"/>
<dbReference type="Pfam" id="PF19051">
    <property type="entry name" value="GFO_IDH_MocA_C2"/>
    <property type="match status" value="1"/>
</dbReference>
<dbReference type="PANTHER" id="PTHR43818">
    <property type="entry name" value="BCDNA.GH03377"/>
    <property type="match status" value="1"/>
</dbReference>
<dbReference type="InterPro" id="IPR000683">
    <property type="entry name" value="Gfo/Idh/MocA-like_OxRdtase_N"/>
</dbReference>
<protein>
    <submittedName>
        <fullName evidence="5">Putative oxidoreductase YdgJ</fullName>
        <ecNumber evidence="5">1.-.-.-</ecNumber>
    </submittedName>
</protein>
<dbReference type="GO" id="GO:0016491">
    <property type="term" value="F:oxidoreductase activity"/>
    <property type="evidence" value="ECO:0007669"/>
    <property type="project" value="UniProtKB-KW"/>
</dbReference>
<dbReference type="AlphaFoldDB" id="A0A5B9Q6Y0"/>
<dbReference type="SUPFAM" id="SSF55347">
    <property type="entry name" value="Glyceraldehyde-3-phosphate dehydrogenase-like, C-terminal domain"/>
    <property type="match status" value="1"/>
</dbReference>
<dbReference type="PROSITE" id="PS51318">
    <property type="entry name" value="TAT"/>
    <property type="match status" value="1"/>
</dbReference>
<feature type="domain" description="Gfo/Idh/MocA-like oxidoreductase bacterial type C-terminal" evidence="4">
    <location>
        <begin position="184"/>
        <end position="422"/>
    </location>
</feature>
<proteinExistence type="predicted"/>
<dbReference type="KEGG" id="bgok:Pr1d_04530"/>
<dbReference type="InterPro" id="IPR036291">
    <property type="entry name" value="NAD(P)-bd_dom_sf"/>
</dbReference>
<evidence type="ECO:0000259" key="3">
    <source>
        <dbReference type="Pfam" id="PF01408"/>
    </source>
</evidence>
<evidence type="ECO:0000313" key="6">
    <source>
        <dbReference type="Proteomes" id="UP000323917"/>
    </source>
</evidence>